<dbReference type="Pfam" id="PF00072">
    <property type="entry name" value="Response_reg"/>
    <property type="match status" value="1"/>
</dbReference>
<feature type="domain" description="Response regulatory" evidence="3">
    <location>
        <begin position="4"/>
        <end position="120"/>
    </location>
</feature>
<dbReference type="SUPFAM" id="SSF52172">
    <property type="entry name" value="CheY-like"/>
    <property type="match status" value="1"/>
</dbReference>
<dbReference type="InterPro" id="IPR001789">
    <property type="entry name" value="Sig_transdc_resp-reg_receiver"/>
</dbReference>
<dbReference type="SMART" id="SM00448">
    <property type="entry name" value="REC"/>
    <property type="match status" value="1"/>
</dbReference>
<dbReference type="PANTHER" id="PTHR44591:SF3">
    <property type="entry name" value="RESPONSE REGULATORY DOMAIN-CONTAINING PROTEIN"/>
    <property type="match status" value="1"/>
</dbReference>
<dbReference type="InterPro" id="IPR050595">
    <property type="entry name" value="Bact_response_regulator"/>
</dbReference>
<evidence type="ECO:0000313" key="4">
    <source>
        <dbReference type="EMBL" id="QSO48611.1"/>
    </source>
</evidence>
<dbReference type="Proteomes" id="UP000663505">
    <property type="component" value="Chromosome"/>
</dbReference>
<evidence type="ECO:0000259" key="3">
    <source>
        <dbReference type="PROSITE" id="PS50110"/>
    </source>
</evidence>
<sequence length="150" mass="16913">MRIRTLLVDDSPETLEALALLYGSNPEIEVVGTVQTTSEALTFLESTSIDLVSVDIHLGADNGFHLCSEIHQSYPDVFVAMCSLEDDDSYRLVAQQTGAQYYMGKPITLGDIWNLVNHLRRRQGVDLEHSDSRKDDVRDLDWVVRFLGTR</sequence>
<dbReference type="InterPro" id="IPR011006">
    <property type="entry name" value="CheY-like_superfamily"/>
</dbReference>
<dbReference type="PROSITE" id="PS50110">
    <property type="entry name" value="RESPONSE_REGULATORY"/>
    <property type="match status" value="1"/>
</dbReference>
<name>A0A9X7W0S2_9BACL</name>
<protein>
    <submittedName>
        <fullName evidence="4">Response regulator transcription factor</fullName>
    </submittedName>
</protein>
<dbReference type="AlphaFoldDB" id="A0A9X7W0S2"/>
<evidence type="ECO:0000256" key="1">
    <source>
        <dbReference type="ARBA" id="ARBA00022553"/>
    </source>
</evidence>
<organism evidence="4 5">
    <name type="scientific">Alicyclobacillus mengziensis</name>
    <dbReference type="NCBI Taxonomy" id="2931921"/>
    <lineage>
        <taxon>Bacteria</taxon>
        <taxon>Bacillati</taxon>
        <taxon>Bacillota</taxon>
        <taxon>Bacilli</taxon>
        <taxon>Bacillales</taxon>
        <taxon>Alicyclobacillaceae</taxon>
        <taxon>Alicyclobacillus</taxon>
    </lineage>
</organism>
<keyword evidence="5" id="KW-1185">Reference proteome</keyword>
<dbReference type="KEGG" id="afx:JZ786_06465"/>
<dbReference type="EMBL" id="CP071182">
    <property type="protein sequence ID" value="QSO48611.1"/>
    <property type="molecule type" value="Genomic_DNA"/>
</dbReference>
<evidence type="ECO:0000256" key="2">
    <source>
        <dbReference type="PROSITE-ProRule" id="PRU00169"/>
    </source>
</evidence>
<dbReference type="PANTHER" id="PTHR44591">
    <property type="entry name" value="STRESS RESPONSE REGULATOR PROTEIN 1"/>
    <property type="match status" value="1"/>
</dbReference>
<keyword evidence="1 2" id="KW-0597">Phosphoprotein</keyword>
<evidence type="ECO:0000313" key="5">
    <source>
        <dbReference type="Proteomes" id="UP000663505"/>
    </source>
</evidence>
<dbReference type="Gene3D" id="3.40.50.2300">
    <property type="match status" value="1"/>
</dbReference>
<feature type="modified residue" description="4-aspartylphosphate" evidence="2">
    <location>
        <position position="55"/>
    </location>
</feature>
<reference evidence="4 5" key="1">
    <citation type="submission" date="2021-02" db="EMBL/GenBank/DDBJ databases">
        <title>Alicyclobacillus curvatus sp. nov. and Alicyclobacillus mengziensis sp. nov., two acidophilic bacteria isolated from acid mine drainage.</title>
        <authorList>
            <person name="Huang Y."/>
        </authorList>
    </citation>
    <scope>NUCLEOTIDE SEQUENCE [LARGE SCALE GENOMIC DNA]</scope>
    <source>
        <strain evidence="4 5">S30H14</strain>
    </source>
</reference>
<proteinExistence type="predicted"/>
<gene>
    <name evidence="4" type="ORF">JZ786_06465</name>
</gene>
<dbReference type="GO" id="GO:0000160">
    <property type="term" value="P:phosphorelay signal transduction system"/>
    <property type="evidence" value="ECO:0007669"/>
    <property type="project" value="InterPro"/>
</dbReference>
<dbReference type="RefSeq" id="WP_206652137.1">
    <property type="nucleotide sequence ID" value="NZ_CP071182.1"/>
</dbReference>
<accession>A0A9X7W0S2</accession>